<gene>
    <name evidence="1" type="ORF">VKT23_014021</name>
</gene>
<dbReference type="EMBL" id="JBANRG010000040">
    <property type="protein sequence ID" value="KAK7447763.1"/>
    <property type="molecule type" value="Genomic_DNA"/>
</dbReference>
<comment type="caution">
    <text evidence="1">The sequence shown here is derived from an EMBL/GenBank/DDBJ whole genome shotgun (WGS) entry which is preliminary data.</text>
</comment>
<reference evidence="1 2" key="1">
    <citation type="submission" date="2024-01" db="EMBL/GenBank/DDBJ databases">
        <title>A draft genome for the cacao thread blight pathogen Marasmiellus scandens.</title>
        <authorList>
            <person name="Baruah I.K."/>
            <person name="Leung J."/>
            <person name="Bukari Y."/>
            <person name="Amoako-Attah I."/>
            <person name="Meinhardt L.W."/>
            <person name="Bailey B.A."/>
            <person name="Cohen S.P."/>
        </authorList>
    </citation>
    <scope>NUCLEOTIDE SEQUENCE [LARGE SCALE GENOMIC DNA]</scope>
    <source>
        <strain evidence="1 2">GH-19</strain>
    </source>
</reference>
<accession>A0ABR1J4L1</accession>
<dbReference type="Proteomes" id="UP001498398">
    <property type="component" value="Unassembled WGS sequence"/>
</dbReference>
<organism evidence="1 2">
    <name type="scientific">Marasmiellus scandens</name>
    <dbReference type="NCBI Taxonomy" id="2682957"/>
    <lineage>
        <taxon>Eukaryota</taxon>
        <taxon>Fungi</taxon>
        <taxon>Dikarya</taxon>
        <taxon>Basidiomycota</taxon>
        <taxon>Agaricomycotina</taxon>
        <taxon>Agaricomycetes</taxon>
        <taxon>Agaricomycetidae</taxon>
        <taxon>Agaricales</taxon>
        <taxon>Marasmiineae</taxon>
        <taxon>Omphalotaceae</taxon>
        <taxon>Marasmiellus</taxon>
    </lineage>
</organism>
<proteinExistence type="predicted"/>
<keyword evidence="2" id="KW-1185">Reference proteome</keyword>
<evidence type="ECO:0000313" key="2">
    <source>
        <dbReference type="Proteomes" id="UP001498398"/>
    </source>
</evidence>
<protein>
    <submittedName>
        <fullName evidence="1">Uncharacterized protein</fullName>
    </submittedName>
</protein>
<name>A0ABR1J4L1_9AGAR</name>
<sequence>MVRQKRKALNIFCDRRTQSAVSAIEKRILSGESGKLGWSQNVDLEQIAQVLRKAVDNKVVLPIKAAEYFAASLQKRQDMLTEWRSETPLYFETPTVLTDKNGVCLLWYLPDLFGNALKNDVFRSTKLIENKLVNAVKLSDHSWEEDEFSRTQRGWRNDENLFIDRRARQMVFVGLRNFSFGWRGSGHEWTDDPVKASYSLRLPKRDVLNTQTWLKRISKMQLTMSLVLSFIHPELYTAGKKVLDYCCDPVRSPDTCRWAEIWNSIFTALCVISGRRAVPHVDTHGSTRYLDGLVSLGTARDAKMVFRELNTEFAYGPGSALFFSGKGWTHEVPAWTQGERVCYANYMRPEMLAEHGIIVQGYGRVLQ</sequence>
<evidence type="ECO:0000313" key="1">
    <source>
        <dbReference type="EMBL" id="KAK7447763.1"/>
    </source>
</evidence>
<dbReference type="Gene3D" id="3.60.130.30">
    <property type="match status" value="1"/>
</dbReference>